<evidence type="ECO:0000313" key="1">
    <source>
        <dbReference type="EMBL" id="GBP28831.1"/>
    </source>
</evidence>
<sequence length="84" mass="9234">MSHLKHDACAALGSKSDSGVEFLNKAVSFGRNRFGQVPSRYSADLSDLSASERLINPYKVEGLYDCACRSRGGAARRRLLELTR</sequence>
<proteinExistence type="predicted"/>
<organism evidence="1 2">
    <name type="scientific">Eumeta variegata</name>
    <name type="common">Bagworm moth</name>
    <name type="synonym">Eumeta japonica</name>
    <dbReference type="NCBI Taxonomy" id="151549"/>
    <lineage>
        <taxon>Eukaryota</taxon>
        <taxon>Metazoa</taxon>
        <taxon>Ecdysozoa</taxon>
        <taxon>Arthropoda</taxon>
        <taxon>Hexapoda</taxon>
        <taxon>Insecta</taxon>
        <taxon>Pterygota</taxon>
        <taxon>Neoptera</taxon>
        <taxon>Endopterygota</taxon>
        <taxon>Lepidoptera</taxon>
        <taxon>Glossata</taxon>
        <taxon>Ditrysia</taxon>
        <taxon>Tineoidea</taxon>
        <taxon>Psychidae</taxon>
        <taxon>Oiketicinae</taxon>
        <taxon>Eumeta</taxon>
    </lineage>
</organism>
<keyword evidence="2" id="KW-1185">Reference proteome</keyword>
<gene>
    <name evidence="1" type="ORF">EVAR_24507_1</name>
</gene>
<dbReference type="AlphaFoldDB" id="A0A4C1UQV7"/>
<name>A0A4C1UQV7_EUMVA</name>
<protein>
    <submittedName>
        <fullName evidence="1">Uncharacterized protein</fullName>
    </submittedName>
</protein>
<comment type="caution">
    <text evidence="1">The sequence shown here is derived from an EMBL/GenBank/DDBJ whole genome shotgun (WGS) entry which is preliminary data.</text>
</comment>
<evidence type="ECO:0000313" key="2">
    <source>
        <dbReference type="Proteomes" id="UP000299102"/>
    </source>
</evidence>
<dbReference type="EMBL" id="BGZK01000212">
    <property type="protein sequence ID" value="GBP28831.1"/>
    <property type="molecule type" value="Genomic_DNA"/>
</dbReference>
<dbReference type="Proteomes" id="UP000299102">
    <property type="component" value="Unassembled WGS sequence"/>
</dbReference>
<reference evidence="1 2" key="1">
    <citation type="journal article" date="2019" name="Commun. Biol.">
        <title>The bagworm genome reveals a unique fibroin gene that provides high tensile strength.</title>
        <authorList>
            <person name="Kono N."/>
            <person name="Nakamura H."/>
            <person name="Ohtoshi R."/>
            <person name="Tomita M."/>
            <person name="Numata K."/>
            <person name="Arakawa K."/>
        </authorList>
    </citation>
    <scope>NUCLEOTIDE SEQUENCE [LARGE SCALE GENOMIC DNA]</scope>
</reference>
<accession>A0A4C1UQV7</accession>